<proteinExistence type="inferred from homology"/>
<sequence length="548" mass="55906">MIRRRTKPGSAKSAPAPEALAVARGAAGPGLRPLLALQVLRHAAGLAGAVALAQLAGPLIEEGRLDPLALGLAAASALAVAGLGGLVETRSAALEAKVATDLLEAAEARLAAMPARAAAELPQGAVICGLQRHPGALARLVVGHAAARRMMALGPFLTAGAVALVSWQAALALLLATPAMILFFALVGGLIRDRAAAQEAALGCLATQFADRVRTLPTILAGHGLAREREKLDRRLAAYAEGTMGVLSVAFLNAGVLDFFSSLAIAILAVFLGLGHLGLVALPGFAQLALWQSLLILLLAPDYFAPFRRYAELYHAKAEGEAAAVALAWAFSGGTGAKAVPARAIPAQPGARGLVLPHVGAIPDFDLPETGLVAITGPSGIGKSTLLRVLAGVEAPLAGGVRLPDEAGRSWVSLDAPIPAGTLGRAITEGTDGATPERVQQAAALLGLLDDPHWPGGLEAPVRAGAENLSGGQRVRIALARLLVRPGIGFCDEPTAKLDPVNAAWVCGTLQVAARRRLILVATHDPALVALADRHIALGLPPSERQAA</sequence>
<evidence type="ECO:0000256" key="1">
    <source>
        <dbReference type="ARBA" id="ARBA00004651"/>
    </source>
</evidence>
<dbReference type="InterPro" id="IPR027417">
    <property type="entry name" value="P-loop_NTPase"/>
</dbReference>
<gene>
    <name evidence="11" type="primary">btuD_8</name>
    <name evidence="11" type="ORF">LKMONMHP_3751</name>
</gene>
<dbReference type="PANTHER" id="PTHR24221">
    <property type="entry name" value="ATP-BINDING CASSETTE SUB-FAMILY B"/>
    <property type="match status" value="1"/>
</dbReference>
<keyword evidence="7 8" id="KW-0472">Membrane</keyword>
<evidence type="ECO:0000256" key="3">
    <source>
        <dbReference type="ARBA" id="ARBA00022692"/>
    </source>
</evidence>
<evidence type="ECO:0000256" key="4">
    <source>
        <dbReference type="ARBA" id="ARBA00022741"/>
    </source>
</evidence>
<dbReference type="PROSITE" id="PS00211">
    <property type="entry name" value="ABC_TRANSPORTER_1"/>
    <property type="match status" value="1"/>
</dbReference>
<dbReference type="SUPFAM" id="SSF90123">
    <property type="entry name" value="ABC transporter transmembrane region"/>
    <property type="match status" value="1"/>
</dbReference>
<dbReference type="Pfam" id="PF00005">
    <property type="entry name" value="ABC_tran"/>
    <property type="match status" value="1"/>
</dbReference>
<feature type="domain" description="ABC transmembrane type-1" evidence="10">
    <location>
        <begin position="34"/>
        <end position="274"/>
    </location>
</feature>
<dbReference type="SUPFAM" id="SSF52540">
    <property type="entry name" value="P-loop containing nucleoside triphosphate hydrolases"/>
    <property type="match status" value="1"/>
</dbReference>
<feature type="domain" description="ABC transporter" evidence="9">
    <location>
        <begin position="345"/>
        <end position="547"/>
    </location>
</feature>
<accession>A0ABQ4TEV8</accession>
<dbReference type="RefSeq" id="WP_238312887.1">
    <property type="nucleotide sequence ID" value="NZ_BPQV01000012.1"/>
</dbReference>
<dbReference type="PROSITE" id="PS50929">
    <property type="entry name" value="ABC_TM1F"/>
    <property type="match status" value="1"/>
</dbReference>
<evidence type="ECO:0000313" key="11">
    <source>
        <dbReference type="EMBL" id="GJE28877.1"/>
    </source>
</evidence>
<evidence type="ECO:0000256" key="2">
    <source>
        <dbReference type="ARBA" id="ARBA00005417"/>
    </source>
</evidence>
<keyword evidence="3 8" id="KW-0812">Transmembrane</keyword>
<dbReference type="InterPro" id="IPR036640">
    <property type="entry name" value="ABC1_TM_sf"/>
</dbReference>
<evidence type="ECO:0000256" key="8">
    <source>
        <dbReference type="SAM" id="Phobius"/>
    </source>
</evidence>
<evidence type="ECO:0000259" key="9">
    <source>
        <dbReference type="PROSITE" id="PS50893"/>
    </source>
</evidence>
<dbReference type="Gene3D" id="3.40.50.300">
    <property type="entry name" value="P-loop containing nucleotide triphosphate hydrolases"/>
    <property type="match status" value="1"/>
</dbReference>
<feature type="transmembrane region" description="Helical" evidence="8">
    <location>
        <begin position="236"/>
        <end position="257"/>
    </location>
</feature>
<evidence type="ECO:0000256" key="7">
    <source>
        <dbReference type="ARBA" id="ARBA00023136"/>
    </source>
</evidence>
<dbReference type="SMART" id="SM00382">
    <property type="entry name" value="AAA"/>
    <property type="match status" value="1"/>
</dbReference>
<dbReference type="InterPro" id="IPR017871">
    <property type="entry name" value="ABC_transporter-like_CS"/>
</dbReference>
<dbReference type="Proteomes" id="UP001055156">
    <property type="component" value="Unassembled WGS sequence"/>
</dbReference>
<dbReference type="InterPro" id="IPR039421">
    <property type="entry name" value="Type_1_exporter"/>
</dbReference>
<protein>
    <submittedName>
        <fullName evidence="11">Vitamin B12 import ATP-binding protein BtuD</fullName>
    </submittedName>
</protein>
<dbReference type="InterPro" id="IPR003593">
    <property type="entry name" value="AAA+_ATPase"/>
</dbReference>
<dbReference type="InterPro" id="IPR003439">
    <property type="entry name" value="ABC_transporter-like_ATP-bd"/>
</dbReference>
<dbReference type="InterPro" id="IPR011527">
    <property type="entry name" value="ABC1_TM_dom"/>
</dbReference>
<evidence type="ECO:0000313" key="12">
    <source>
        <dbReference type="Proteomes" id="UP001055156"/>
    </source>
</evidence>
<reference evidence="11" key="1">
    <citation type="journal article" date="2021" name="Front. Microbiol.">
        <title>Comprehensive Comparative Genomics and Phenotyping of Methylobacterium Species.</title>
        <authorList>
            <person name="Alessa O."/>
            <person name="Ogura Y."/>
            <person name="Fujitani Y."/>
            <person name="Takami H."/>
            <person name="Hayashi T."/>
            <person name="Sahin N."/>
            <person name="Tani A."/>
        </authorList>
    </citation>
    <scope>NUCLEOTIDE SEQUENCE</scope>
    <source>
        <strain evidence="11">NBRC 15689</strain>
    </source>
</reference>
<reference evidence="11" key="2">
    <citation type="submission" date="2021-08" db="EMBL/GenBank/DDBJ databases">
        <authorList>
            <person name="Tani A."/>
            <person name="Ola A."/>
            <person name="Ogura Y."/>
            <person name="Katsura K."/>
            <person name="Hayashi T."/>
        </authorList>
    </citation>
    <scope>NUCLEOTIDE SEQUENCE</scope>
    <source>
        <strain evidence="11">NBRC 15689</strain>
    </source>
</reference>
<organism evidence="11 12">
    <name type="scientific">Methylobacterium organophilum</name>
    <dbReference type="NCBI Taxonomy" id="410"/>
    <lineage>
        <taxon>Bacteria</taxon>
        <taxon>Pseudomonadati</taxon>
        <taxon>Pseudomonadota</taxon>
        <taxon>Alphaproteobacteria</taxon>
        <taxon>Hyphomicrobiales</taxon>
        <taxon>Methylobacteriaceae</taxon>
        <taxon>Methylobacterium</taxon>
    </lineage>
</organism>
<feature type="transmembrane region" description="Helical" evidence="8">
    <location>
        <begin position="173"/>
        <end position="191"/>
    </location>
</feature>
<name>A0ABQ4TEV8_METOR</name>
<keyword evidence="12" id="KW-1185">Reference proteome</keyword>
<keyword evidence="5 11" id="KW-0067">ATP-binding</keyword>
<evidence type="ECO:0000256" key="5">
    <source>
        <dbReference type="ARBA" id="ARBA00022840"/>
    </source>
</evidence>
<dbReference type="PROSITE" id="PS50893">
    <property type="entry name" value="ABC_TRANSPORTER_2"/>
    <property type="match status" value="1"/>
</dbReference>
<dbReference type="Gene3D" id="1.20.1560.10">
    <property type="entry name" value="ABC transporter type 1, transmembrane domain"/>
    <property type="match status" value="1"/>
</dbReference>
<dbReference type="EMBL" id="BPQV01000012">
    <property type="protein sequence ID" value="GJE28877.1"/>
    <property type="molecule type" value="Genomic_DNA"/>
</dbReference>
<evidence type="ECO:0000259" key="10">
    <source>
        <dbReference type="PROSITE" id="PS50929"/>
    </source>
</evidence>
<dbReference type="Pfam" id="PF00664">
    <property type="entry name" value="ABC_membrane"/>
    <property type="match status" value="1"/>
</dbReference>
<evidence type="ECO:0000256" key="6">
    <source>
        <dbReference type="ARBA" id="ARBA00022989"/>
    </source>
</evidence>
<feature type="transmembrane region" description="Helical" evidence="8">
    <location>
        <begin position="150"/>
        <end position="167"/>
    </location>
</feature>
<comment type="subcellular location">
    <subcellularLocation>
        <location evidence="1">Cell membrane</location>
        <topology evidence="1">Multi-pass membrane protein</topology>
    </subcellularLocation>
</comment>
<keyword evidence="4" id="KW-0547">Nucleotide-binding</keyword>
<comment type="similarity">
    <text evidence="2">Belongs to the ABC transporter superfamily.</text>
</comment>
<comment type="caution">
    <text evidence="11">The sequence shown here is derived from an EMBL/GenBank/DDBJ whole genome shotgun (WGS) entry which is preliminary data.</text>
</comment>
<keyword evidence="6 8" id="KW-1133">Transmembrane helix</keyword>
<dbReference type="PANTHER" id="PTHR24221:SF261">
    <property type="entry name" value="GLUTATHIONE_L-CYSTEINE TRANSPORT SYSTEM ATP-BINDING_PERMEASE PROTEIN CYDD"/>
    <property type="match status" value="1"/>
</dbReference>
<dbReference type="GO" id="GO:0005524">
    <property type="term" value="F:ATP binding"/>
    <property type="evidence" value="ECO:0007669"/>
    <property type="project" value="UniProtKB-KW"/>
</dbReference>